<dbReference type="RefSeq" id="WP_167356424.1">
    <property type="nucleotide sequence ID" value="NZ_FNBP01000006.1"/>
</dbReference>
<accession>A0A1G7TCV0</accession>
<dbReference type="Proteomes" id="UP000199399">
    <property type="component" value="Unassembled WGS sequence"/>
</dbReference>
<dbReference type="EMBL" id="FNBP01000006">
    <property type="protein sequence ID" value="SDG33136.1"/>
    <property type="molecule type" value="Genomic_DNA"/>
</dbReference>
<protein>
    <recommendedName>
        <fullName evidence="3">DUF2793 domain-containing protein</fullName>
    </recommendedName>
</protein>
<keyword evidence="2" id="KW-1185">Reference proteome</keyword>
<gene>
    <name evidence="1" type="ORF">SAMN04489759_106173</name>
</gene>
<evidence type="ECO:0000313" key="2">
    <source>
        <dbReference type="Proteomes" id="UP000199399"/>
    </source>
</evidence>
<sequence length="357" mass="37223">MPDVSTRLSLPYLMPSQAQKHVTHNEALQKLDALVQLAVEAFDSNTPPELPSGGSIYALGDNPVEEWAGHPNELAAWIDESWLFILPQEGWFALNKVTGGLMRRLGAQWLEVSPPDLSELDGLGVNANYDSTNRLSVSAPATLLNHEGAGHQLKLNKAATTDTASLLFQTGFSGRAEMGTAGEDNFAIKVSPDGSTWVDALVVDNANGNIGVQNANPEFPLDVDTLGRVSRTGGGCAFIVDRSDGSLSALHAGKNESSFLFSDTAPNGFQIRAQSRDNILLGTAAGSTEVFRITAAGALTVTGPVGQGGVVWTSGSGSPEGVVIAPVGSLYSRTDGAAGTSLYVKESGSGNTGWAAK</sequence>
<evidence type="ECO:0000313" key="1">
    <source>
        <dbReference type="EMBL" id="SDG33136.1"/>
    </source>
</evidence>
<proteinExistence type="predicted"/>
<dbReference type="Pfam" id="PF10983">
    <property type="entry name" value="DUF2793"/>
    <property type="match status" value="1"/>
</dbReference>
<name>A0A1G7TCV0_9RHOB</name>
<evidence type="ECO:0008006" key="3">
    <source>
        <dbReference type="Google" id="ProtNLM"/>
    </source>
</evidence>
<dbReference type="STRING" id="218672.SAMN04489759_106173"/>
<organism evidence="1 2">
    <name type="scientific">Sulfitobacter delicatus</name>
    <dbReference type="NCBI Taxonomy" id="218672"/>
    <lineage>
        <taxon>Bacteria</taxon>
        <taxon>Pseudomonadati</taxon>
        <taxon>Pseudomonadota</taxon>
        <taxon>Alphaproteobacteria</taxon>
        <taxon>Rhodobacterales</taxon>
        <taxon>Roseobacteraceae</taxon>
        <taxon>Sulfitobacter</taxon>
    </lineage>
</organism>
<dbReference type="AlphaFoldDB" id="A0A1G7TCV0"/>
<reference evidence="2" key="1">
    <citation type="submission" date="2016-10" db="EMBL/GenBank/DDBJ databases">
        <authorList>
            <person name="Varghese N."/>
            <person name="Submissions S."/>
        </authorList>
    </citation>
    <scope>NUCLEOTIDE SEQUENCE [LARGE SCALE GENOMIC DNA]</scope>
    <source>
        <strain evidence="2">DSM 16477</strain>
    </source>
</reference>
<dbReference type="InterPro" id="IPR021251">
    <property type="entry name" value="DUF2793"/>
</dbReference>